<comment type="caution">
    <text evidence="1">The sequence shown here is derived from an EMBL/GenBank/DDBJ whole genome shotgun (WGS) entry which is preliminary data.</text>
</comment>
<dbReference type="Proteomes" id="UP000824120">
    <property type="component" value="Chromosome 10"/>
</dbReference>
<name>A0A9J5WWY2_SOLCO</name>
<dbReference type="EMBL" id="JACXVP010000010">
    <property type="protein sequence ID" value="KAG5580307.1"/>
    <property type="molecule type" value="Genomic_DNA"/>
</dbReference>
<evidence type="ECO:0000313" key="2">
    <source>
        <dbReference type="Proteomes" id="UP000824120"/>
    </source>
</evidence>
<reference evidence="1 2" key="1">
    <citation type="submission" date="2020-09" db="EMBL/GenBank/DDBJ databases">
        <title>De no assembly of potato wild relative species, Solanum commersonii.</title>
        <authorList>
            <person name="Cho K."/>
        </authorList>
    </citation>
    <scope>NUCLEOTIDE SEQUENCE [LARGE SCALE GENOMIC DNA]</scope>
    <source>
        <strain evidence="1">LZ3.2</strain>
        <tissue evidence="1">Leaf</tissue>
    </source>
</reference>
<sequence length="75" mass="8980">MAIISPPKTTLNYIQRITSNFFWGGIGVRKLEDICTAMQFKQWWTFRTKKFLWSQFLRAKYCQRANLIAKKWDTG</sequence>
<gene>
    <name evidence="1" type="ORF">H5410_050934</name>
</gene>
<dbReference type="AlphaFoldDB" id="A0A9J5WWY2"/>
<accession>A0A9J5WWY2</accession>
<keyword evidence="2" id="KW-1185">Reference proteome</keyword>
<organism evidence="1 2">
    <name type="scientific">Solanum commersonii</name>
    <name type="common">Commerson's wild potato</name>
    <name type="synonym">Commerson's nightshade</name>
    <dbReference type="NCBI Taxonomy" id="4109"/>
    <lineage>
        <taxon>Eukaryota</taxon>
        <taxon>Viridiplantae</taxon>
        <taxon>Streptophyta</taxon>
        <taxon>Embryophyta</taxon>
        <taxon>Tracheophyta</taxon>
        <taxon>Spermatophyta</taxon>
        <taxon>Magnoliopsida</taxon>
        <taxon>eudicotyledons</taxon>
        <taxon>Gunneridae</taxon>
        <taxon>Pentapetalae</taxon>
        <taxon>asterids</taxon>
        <taxon>lamiids</taxon>
        <taxon>Solanales</taxon>
        <taxon>Solanaceae</taxon>
        <taxon>Solanoideae</taxon>
        <taxon>Solaneae</taxon>
        <taxon>Solanum</taxon>
    </lineage>
</organism>
<dbReference type="OrthoDB" id="1744944at2759"/>
<evidence type="ECO:0000313" key="1">
    <source>
        <dbReference type="EMBL" id="KAG5580307.1"/>
    </source>
</evidence>
<protein>
    <submittedName>
        <fullName evidence="1">Uncharacterized protein</fullName>
    </submittedName>
</protein>
<proteinExistence type="predicted"/>